<comment type="caution">
    <text evidence="2">The sequence shown here is derived from an EMBL/GenBank/DDBJ whole genome shotgun (WGS) entry which is preliminary data.</text>
</comment>
<reference evidence="2 3" key="1">
    <citation type="submission" date="2015-09" db="EMBL/GenBank/DDBJ databases">
        <title>Genome sequence, genome mining and natural product profiling of a biocontrol bacterium Streptomyces malaysiensis F913.</title>
        <authorList>
            <person name="Xu Y."/>
            <person name="Wei J."/>
            <person name="Xie J."/>
            <person name="Li T."/>
            <person name="Zhou Z."/>
        </authorList>
    </citation>
    <scope>NUCLEOTIDE SEQUENCE [LARGE SCALE GENOMIC DNA]</scope>
    <source>
        <strain evidence="2 3">F913</strain>
    </source>
</reference>
<keyword evidence="3" id="KW-1185">Reference proteome</keyword>
<dbReference type="AlphaFoldDB" id="A0A2J7YQC7"/>
<protein>
    <recommendedName>
        <fullName evidence="4">DUF2961 domain-containing protein</fullName>
    </recommendedName>
</protein>
<proteinExistence type="predicted"/>
<dbReference type="Proteomes" id="UP000236520">
    <property type="component" value="Unassembled WGS sequence"/>
</dbReference>
<evidence type="ECO:0000313" key="3">
    <source>
        <dbReference type="Proteomes" id="UP000236520"/>
    </source>
</evidence>
<evidence type="ECO:0000313" key="2">
    <source>
        <dbReference type="EMBL" id="PNG90245.1"/>
    </source>
</evidence>
<dbReference type="EMBL" id="LJIW01000002">
    <property type="protein sequence ID" value="PNG90245.1"/>
    <property type="molecule type" value="Genomic_DNA"/>
</dbReference>
<feature type="region of interest" description="Disordered" evidence="1">
    <location>
        <begin position="344"/>
        <end position="366"/>
    </location>
</feature>
<accession>A0A2J7YQC7</accession>
<evidence type="ECO:0008006" key="4">
    <source>
        <dbReference type="Google" id="ProtNLM"/>
    </source>
</evidence>
<feature type="region of interest" description="Disordered" evidence="1">
    <location>
        <begin position="1"/>
        <end position="38"/>
    </location>
</feature>
<dbReference type="Gene3D" id="2.60.120.1390">
    <property type="match status" value="1"/>
</dbReference>
<organism evidence="2 3">
    <name type="scientific">Streptomyces malaysiensis</name>
    <dbReference type="NCBI Taxonomy" id="92644"/>
    <lineage>
        <taxon>Bacteria</taxon>
        <taxon>Bacillati</taxon>
        <taxon>Actinomycetota</taxon>
        <taxon>Actinomycetes</taxon>
        <taxon>Kitasatosporales</taxon>
        <taxon>Streptomycetaceae</taxon>
        <taxon>Streptomyces</taxon>
        <taxon>Streptomyces violaceusniger group</taxon>
    </lineage>
</organism>
<dbReference type="Pfam" id="PF11175">
    <property type="entry name" value="DUF2961"/>
    <property type="match status" value="1"/>
</dbReference>
<evidence type="ECO:0000256" key="1">
    <source>
        <dbReference type="SAM" id="MobiDB-lite"/>
    </source>
</evidence>
<name>A0A2J7YQC7_STRMQ</name>
<sequence length="366" mass="40504">MFTQWSALSPNRGVRSRSINAENRTGAAGGAGRAASPLGPGRKGSAYLPLPAGESLTLAEIDGPGVIRHIWITVAERTPDGGPFVLRDLVLRAYWEGSETPAVEVPLGDFFCNGFATRALVTSVPIVVAPTGGMNAYFPMPFRTHARLTLESQHDADLPHVFYQVDYTMGDEIGADTGYFHAQWRRSNGSTPLGTDHVVLDGVRGRGTYVGTYIALASLQRYWWGEGEVKFFVDDDEELPTLCSTGLEDYAGGAWAFQDALRNDPEPEVLTFSAPYSGYPYHSARDTTRASPFATHMPPMHGLYRWHLPDPIYFEERLKVTLQQIGAWDHGLFERQDDLSTTAYWYQDSPNSPRAPLPPAPERRPR</sequence>
<gene>
    <name evidence="2" type="ORF">SMF913_25710</name>
</gene>
<dbReference type="InterPro" id="IPR021345">
    <property type="entry name" value="DUF2961"/>
</dbReference>
<dbReference type="RefSeq" id="WP_102936077.1">
    <property type="nucleotide sequence ID" value="NZ_LJIW01000002.1"/>
</dbReference>